<feature type="region of interest" description="Disordered" evidence="1">
    <location>
        <begin position="1387"/>
        <end position="1457"/>
    </location>
</feature>
<feature type="compositionally biased region" description="Low complexity" evidence="1">
    <location>
        <begin position="590"/>
        <end position="603"/>
    </location>
</feature>
<feature type="compositionally biased region" description="Low complexity" evidence="1">
    <location>
        <begin position="22"/>
        <end position="39"/>
    </location>
</feature>
<evidence type="ECO:0000313" key="3">
    <source>
        <dbReference type="Proteomes" id="UP001165080"/>
    </source>
</evidence>
<feature type="compositionally biased region" description="Polar residues" evidence="1">
    <location>
        <begin position="1282"/>
        <end position="1300"/>
    </location>
</feature>
<dbReference type="EMBL" id="BRXU01000041">
    <property type="protein sequence ID" value="GLC61061.1"/>
    <property type="molecule type" value="Genomic_DNA"/>
</dbReference>
<feature type="compositionally biased region" description="Polar residues" evidence="1">
    <location>
        <begin position="1971"/>
        <end position="1982"/>
    </location>
</feature>
<reference evidence="2 3" key="1">
    <citation type="journal article" date="2023" name="Commun. Biol.">
        <title>Reorganization of the ancestral sex-determining regions during the evolution of trioecy in Pleodorina starrii.</title>
        <authorList>
            <person name="Takahashi K."/>
            <person name="Suzuki S."/>
            <person name="Kawai-Toyooka H."/>
            <person name="Yamamoto K."/>
            <person name="Hamaji T."/>
            <person name="Ootsuki R."/>
            <person name="Yamaguchi H."/>
            <person name="Kawachi M."/>
            <person name="Higashiyama T."/>
            <person name="Nozaki H."/>
        </authorList>
    </citation>
    <scope>NUCLEOTIDE SEQUENCE [LARGE SCALE GENOMIC DNA]</scope>
    <source>
        <strain evidence="2 3">NIES-4479</strain>
    </source>
</reference>
<evidence type="ECO:0000313" key="2">
    <source>
        <dbReference type="EMBL" id="GLC61061.1"/>
    </source>
</evidence>
<feature type="region of interest" description="Disordered" evidence="1">
    <location>
        <begin position="1273"/>
        <end position="1301"/>
    </location>
</feature>
<feature type="region of interest" description="Disordered" evidence="1">
    <location>
        <begin position="1"/>
        <end position="40"/>
    </location>
</feature>
<feature type="compositionally biased region" description="Polar residues" evidence="1">
    <location>
        <begin position="1996"/>
        <end position="2009"/>
    </location>
</feature>
<sequence length="2715" mass="279203">MEPDEREPIRGRQARAARARVGRSGPLFTSSSGSSDGEGNVPGIRSVNIAFPPNLLGHYYVRDPTCETSTMMQLPITETQRVPIAVLPSPGSASKRPSSLTPSSVATTRNLDLDLGPASPVGSGRHQLQQQHRYQAQELSSPASSSTLSTTSRISRAPPPPGYVSSSCYQLGCSPQCPVESSSRRRTTSPHAYAAAFSPEPSPRGRNASVPYKYYKQPRNAGLSPPSGTGQCLTPRRERHSPLGDLGAMPACNLSETAEQLSHHQQANRGKHLPGHDGVGLRPWRHQHRSIAPLPPPSEKPESGDVAIKDWAANRSIALIRPRARSDGSGLPSSASGLDRNQPMGPPAVHPQPPAAHEPFCHHHQPGRHGEPPVNTGYADSSKRTAGVTAAMPSGTALSDSSTRAADARPPMHVSPCATSLAVPLVAQQQHPQLLPQVLHEATLALRSSDKHQQLGSPLLGVQQDLELHLSLLTSPLRVMSDPRRSSAALSELDGIVGGAGDGSCSDHGHGGGGDGVGLTVDSRTGMYDITTILRQDGTIETVLHINSRGSVGGGDQGCHGTGGSLSQSPITTARSGGRQLHHHGGDSNSGAGRSPPLAPSSPLISATSITAVAGGLYSKACGSMSELAAEAGIQMDTAASQCADSVEPGDVGWAQFVNPFAEAMPGVLGPAAGLLREDGGPCNLQQQQQQQPSCREADQAERPPQDWVLFEEETAVATAEQPQQKLQEPDKLGTPKYSYVPNPLFRSYGGASGSPDPNMADIESASPARLTDDGGVAATGTRTPPSSTRRSMVLLGGPPASSSGDGASGRSSYTLDETVAPSVALEGVVLADSLGNSDAEADLFSLPLPSPTSLRQMQANSDGNNSGRLSPTYLLSANEVGEVGGPNAFACSPTRRSRSSTADGMRVLDLTCLQQPQQPQPQCDDDHPAHAVATAAAAEPLAAPRAVDVAPADEPVAVADAPLGELPSLSPCWAGGFPDCAWDPSLTDDVPFSSAEFADTDLQPDYTRTEPADPAAAAGAMPLPSAAFGSGEALHGLFAETAPQMRSLALERAVTGASPLPFAALGAELTRTVVSRRSSGGGSADVSSLAAVSRRSSGGGSSTEREAPVRLPAPVIMAAATEVQLQGADLMAMARRMEQTGDDILTAALEARRRSEDALAAAQEAREKSFTLMAEAVSVKMQGADILTAARIVQLQGADLMVVAAREHEAETEGLQRPSQDGGLEVQDEAAQATAAKWEEEEEAVLPAANPVLEQLLEEPFAVEEDELLCQGDDNSVVPPQANSTSDVPTPPQANSSSDVPPVVTALWPPLGLANASSVLNSAPLPDARPVLPLPPFSAGAGCAVTAVAYIAFPNQLTMDMPQTPYPDNDDFKKTDWALSANARGLGSEGQVLQEQLRPAAGSSEASEQQHGRTWQETLAAAGSSESQDDAQAEEEAQRSQQEAAGVADPEAQSDAKAKADLATVAAAAAEAAAEPVEVAIDVADAATRASVEVSVGVEASAAAQPVEETITPVAAAAGAAAYVAPAAGEATAAEYPYTQAELDELMELALEYSAEAMGIRAAEQHRAITREEEALDDLAVFRAEIAPCPQPQAAAAVPPPPPVLLYTEAVRGNTFAPASPSGISVGAMMGAQQQQAQQQQRHQEQQRQRQQLELQRKRQQDERQAAAGPTVAGAAGEGNAAAVAAARGTLSAWDLDVGGDGTALLSLQPRQRRLEEIVVSVEERVEELASSPKGAVEASAAIVPAVTQPAASAAAQPPSGRRSAPITPTSTRIAAAAVASTAAVEAAVATAVAAMLANVRWATQPQQQQRLHLSTTADSSASAISGANNRASGGQGAICASPAAAASSPSTGSSTRGKARAKAKAVAVALAATQAKAATAAAVAPSVPAPAPAPLAAAVSATAPMAQPAPASALPAEGAWSTAAPARASRHPFFASPLPGTSGFTDAPAPGMGSDGTAGSGIAGRDASTPASDTFALPQSSHRRALSPVRRSQRTGSAPAQRPQLQDASAIPADGTSSAVGGSPSGAAPAAAARAPIASVGTLRDSLAVRHANAASDEDDDEEEEGVGRGVSWLRFGSGLLASAALVCASALHIAQNPQSQPQAERLYQPRLVAQRPRIGRDSGSSIDSVEGNGVMPLNASTCPAPWLLRCVPVEVDGGGGHRDAAAAAAAAMAPSDQDDGGMDGSFGEAAEPEAGTWDALGGSAGDGREDVVEQEGAAEEEQQQHRVAMASLGAAVALVSHPQYVGSGVPAWLATDPRVVSAELEGQLFEDVAPLLGNGGPGVEWIEGAVEDEASTAGAEAELDEEDDQEEEEEDQEEVEQDEEEELAEAAEAWAEMEAQGAWEGEGESGALQAAAGEEASEISVHPAQGVSTAEVDEAPAIPVVRRVTDFWPPLGVAVPDAAVADQRSVPAMPSAAAATVAADVAAAVVPTDEQIAPITAGTYLRGAGLALSALVAATASALLWAGRRRRVPLNPWMAEWKSVWDVGPIPSVPRNAPAGAAAPGALPQGSAGADNGVYDAYGAAAVAAGGAAAYAMYGNADSYHGYPAGAAAPSGSVAFGGPAGFPHHQPTEYDGAYYHQQQHHHHQQQQQQQHNHHYQGGSLPSSPRRLTRDVPTNTGLLDCYYLRSNRMVPRGSPRTPAQRPAGGSLGGADGGAAAEAFAVGGDPAVPPPPAQMGVWWYHWLRNRTIFCFNQQEMSPEARRLIADQHQQ</sequence>
<feature type="region of interest" description="Disordered" evidence="1">
    <location>
        <begin position="2635"/>
        <end position="2657"/>
    </location>
</feature>
<feature type="region of interest" description="Disordered" evidence="1">
    <location>
        <begin position="679"/>
        <end position="703"/>
    </location>
</feature>
<feature type="region of interest" description="Disordered" evidence="1">
    <location>
        <begin position="1619"/>
        <end position="1679"/>
    </location>
</feature>
<feature type="region of interest" description="Disordered" evidence="1">
    <location>
        <begin position="2582"/>
        <end position="2617"/>
    </location>
</feature>
<feature type="region of interest" description="Disordered" evidence="1">
    <location>
        <begin position="2296"/>
        <end position="2366"/>
    </location>
</feature>
<keyword evidence="3" id="KW-1185">Reference proteome</keyword>
<feature type="compositionally biased region" description="Low complexity" evidence="1">
    <location>
        <begin position="2333"/>
        <end position="2346"/>
    </location>
</feature>
<feature type="region of interest" description="Disordered" evidence="1">
    <location>
        <begin position="110"/>
        <end position="161"/>
    </location>
</feature>
<feature type="compositionally biased region" description="Polar residues" evidence="1">
    <location>
        <begin position="1405"/>
        <end position="1418"/>
    </location>
</feature>
<feature type="compositionally biased region" description="Basic and acidic residues" evidence="1">
    <location>
        <begin position="1656"/>
        <end position="1666"/>
    </location>
</feature>
<feature type="compositionally biased region" description="Low complexity" evidence="1">
    <location>
        <begin position="1750"/>
        <end position="1767"/>
    </location>
</feature>
<feature type="region of interest" description="Disordered" evidence="1">
    <location>
        <begin position="2172"/>
        <end position="2227"/>
    </location>
</feature>
<feature type="compositionally biased region" description="Low complexity" evidence="1">
    <location>
        <begin position="1667"/>
        <end position="1679"/>
    </location>
</feature>
<dbReference type="Proteomes" id="UP001165080">
    <property type="component" value="Unassembled WGS sequence"/>
</dbReference>
<comment type="caution">
    <text evidence="2">The sequence shown here is derived from an EMBL/GenBank/DDBJ whole genome shotgun (WGS) entry which is preliminary data.</text>
</comment>
<feature type="compositionally biased region" description="Low complexity" evidence="1">
    <location>
        <begin position="1077"/>
        <end position="1097"/>
    </location>
</feature>
<evidence type="ECO:0000256" key="1">
    <source>
        <dbReference type="SAM" id="MobiDB-lite"/>
    </source>
</evidence>
<feature type="region of interest" description="Disordered" evidence="1">
    <location>
        <begin position="179"/>
        <end position="210"/>
    </location>
</feature>
<feature type="region of interest" description="Disordered" evidence="1">
    <location>
        <begin position="1750"/>
        <end position="1769"/>
    </location>
</feature>
<feature type="region of interest" description="Disordered" evidence="1">
    <location>
        <begin position="716"/>
        <end position="814"/>
    </location>
</feature>
<feature type="compositionally biased region" description="Pro residues" evidence="1">
    <location>
        <begin position="344"/>
        <end position="356"/>
    </location>
</feature>
<feature type="compositionally biased region" description="Low complexity" evidence="1">
    <location>
        <begin position="2017"/>
        <end position="2031"/>
    </location>
</feature>
<feature type="region of interest" description="Disordered" evidence="1">
    <location>
        <begin position="1077"/>
        <end position="1109"/>
    </location>
</feature>
<feature type="compositionally biased region" description="Basic residues" evidence="1">
    <location>
        <begin position="12"/>
        <end position="21"/>
    </location>
</feature>
<feature type="region of interest" description="Disordered" evidence="1">
    <location>
        <begin position="554"/>
        <end position="603"/>
    </location>
</feature>
<feature type="compositionally biased region" description="Acidic residues" evidence="1">
    <location>
        <begin position="2215"/>
        <end position="2224"/>
    </location>
</feature>
<organism evidence="2 3">
    <name type="scientific">Pleodorina starrii</name>
    <dbReference type="NCBI Taxonomy" id="330485"/>
    <lineage>
        <taxon>Eukaryota</taxon>
        <taxon>Viridiplantae</taxon>
        <taxon>Chlorophyta</taxon>
        <taxon>core chlorophytes</taxon>
        <taxon>Chlorophyceae</taxon>
        <taxon>CS clade</taxon>
        <taxon>Chlamydomonadales</taxon>
        <taxon>Volvocaceae</taxon>
        <taxon>Pleodorina</taxon>
    </lineage>
</organism>
<feature type="compositionally biased region" description="Low complexity" evidence="1">
    <location>
        <begin position="782"/>
        <end position="813"/>
    </location>
</feature>
<feature type="compositionally biased region" description="Gly residues" evidence="1">
    <location>
        <begin position="1955"/>
        <end position="1964"/>
    </location>
</feature>
<feature type="compositionally biased region" description="Basic and acidic residues" evidence="1">
    <location>
        <begin position="1"/>
        <end position="10"/>
    </location>
</feature>
<feature type="region of interest" description="Disordered" evidence="1">
    <location>
        <begin position="1933"/>
        <end position="2031"/>
    </location>
</feature>
<accession>A0A9W6BYT6</accession>
<feature type="region of interest" description="Disordered" evidence="1">
    <location>
        <begin position="322"/>
        <end position="412"/>
    </location>
</feature>
<feature type="compositionally biased region" description="Low complexity" evidence="1">
    <location>
        <begin position="125"/>
        <end position="156"/>
    </location>
</feature>
<feature type="compositionally biased region" description="Polar residues" evidence="1">
    <location>
        <begin position="258"/>
        <end position="268"/>
    </location>
</feature>
<protein>
    <submittedName>
        <fullName evidence="2">Uncharacterized protein</fullName>
    </submittedName>
</protein>
<feature type="region of interest" description="Disordered" evidence="1">
    <location>
        <begin position="258"/>
        <end position="278"/>
    </location>
</feature>
<feature type="compositionally biased region" description="Acidic residues" evidence="1">
    <location>
        <begin position="2304"/>
        <end position="2332"/>
    </location>
</feature>
<gene>
    <name evidence="2" type="primary">PLEST009770</name>
    <name evidence="2" type="ORF">PLESTB_001711900</name>
</gene>
<name>A0A9W6BYT6_9CHLO</name>
<proteinExistence type="predicted"/>
<feature type="compositionally biased region" description="Gly residues" evidence="1">
    <location>
        <begin position="554"/>
        <end position="564"/>
    </location>
</feature>
<feature type="compositionally biased region" description="Polar residues" evidence="1">
    <location>
        <begin position="565"/>
        <end position="575"/>
    </location>
</feature>